<name>A0AA94HSN5_DESDE</name>
<keyword evidence="2" id="KW-0472">Membrane</keyword>
<proteinExistence type="predicted"/>
<feature type="transmembrane region" description="Helical" evidence="2">
    <location>
        <begin position="244"/>
        <end position="261"/>
    </location>
</feature>
<dbReference type="Proteomes" id="UP000182680">
    <property type="component" value="Unassembled WGS sequence"/>
</dbReference>
<keyword evidence="2" id="KW-0812">Transmembrane</keyword>
<reference evidence="4" key="1">
    <citation type="submission" date="2016-11" db="EMBL/GenBank/DDBJ databases">
        <authorList>
            <person name="Jaros S."/>
            <person name="Januszkiewicz K."/>
            <person name="Wedrychowicz H."/>
        </authorList>
    </citation>
    <scope>NUCLEOTIDE SEQUENCE [LARGE SCALE GENOMIC DNA]</scope>
    <source>
        <strain evidence="4">DSM 7057</strain>
    </source>
</reference>
<feature type="compositionally biased region" description="Polar residues" evidence="1">
    <location>
        <begin position="154"/>
        <end position="163"/>
    </location>
</feature>
<evidence type="ECO:0000256" key="2">
    <source>
        <dbReference type="SAM" id="Phobius"/>
    </source>
</evidence>
<dbReference type="EMBL" id="FPIW01000021">
    <property type="protein sequence ID" value="SFW46584.1"/>
    <property type="molecule type" value="Genomic_DNA"/>
</dbReference>
<comment type="caution">
    <text evidence="3">The sequence shown here is derived from an EMBL/GenBank/DDBJ whole genome shotgun (WGS) entry which is preliminary data.</text>
</comment>
<accession>A0AA94HSN5</accession>
<feature type="transmembrane region" description="Helical" evidence="2">
    <location>
        <begin position="30"/>
        <end position="50"/>
    </location>
</feature>
<dbReference type="RefSeq" id="WP_232088733.1">
    <property type="nucleotide sequence ID" value="NZ_FPIW01000021.1"/>
</dbReference>
<evidence type="ECO:0000313" key="3">
    <source>
        <dbReference type="EMBL" id="SFW46584.1"/>
    </source>
</evidence>
<evidence type="ECO:0000256" key="1">
    <source>
        <dbReference type="SAM" id="MobiDB-lite"/>
    </source>
</evidence>
<sequence length="266" mass="28535">MPYCNSISYSHAPARDSARPPCFFLHMRGYTSPIPVSLLACLLAAALYFLSCTPAQAHRVNIFAWTEGRQVMVQCGFSGGNNVKNGQITVYDAANGTILLEGRTDTNGMFHFDIPPQGRKNGLRIRINAGEGHQNEWQLDAEELDQAPEPSGASPAQTGNTGSVPAAQPTDRPVTARGSTAQVEPAAVTSGNGVSIAIEEIRASVDAALEAQDARFNALLESRLAPLRRQLAEMRQDGPGLREIVGGMGWLVGLAGIALYLRSRHR</sequence>
<evidence type="ECO:0000313" key="4">
    <source>
        <dbReference type="Proteomes" id="UP000182680"/>
    </source>
</evidence>
<dbReference type="AlphaFoldDB" id="A0AA94HSN5"/>
<gene>
    <name evidence="3" type="ORF">SAMN02910291_01412</name>
</gene>
<protein>
    <submittedName>
        <fullName evidence="3">Nickel transport protein</fullName>
    </submittedName>
</protein>
<feature type="region of interest" description="Disordered" evidence="1">
    <location>
        <begin position="145"/>
        <end position="188"/>
    </location>
</feature>
<keyword evidence="2" id="KW-1133">Transmembrane helix</keyword>
<organism evidence="3 4">
    <name type="scientific">Desulfovibrio desulfuricans</name>
    <dbReference type="NCBI Taxonomy" id="876"/>
    <lineage>
        <taxon>Bacteria</taxon>
        <taxon>Pseudomonadati</taxon>
        <taxon>Thermodesulfobacteriota</taxon>
        <taxon>Desulfovibrionia</taxon>
        <taxon>Desulfovibrionales</taxon>
        <taxon>Desulfovibrionaceae</taxon>
        <taxon>Desulfovibrio</taxon>
    </lineage>
</organism>